<keyword evidence="3" id="KW-0509">mRNA transport</keyword>
<dbReference type="GO" id="GO:0031080">
    <property type="term" value="C:nuclear pore outer ring"/>
    <property type="evidence" value="ECO:0007669"/>
    <property type="project" value="TreeGrafter"/>
</dbReference>
<gene>
    <name evidence="9" type="ORF">Cgig2_006972</name>
</gene>
<dbReference type="GO" id="GO:0017056">
    <property type="term" value="F:structural constituent of nuclear pore"/>
    <property type="evidence" value="ECO:0007669"/>
    <property type="project" value="InterPro"/>
</dbReference>
<evidence type="ECO:0000256" key="2">
    <source>
        <dbReference type="ARBA" id="ARBA00022448"/>
    </source>
</evidence>
<accession>A0A9Q1KD28</accession>
<sequence>MDVDMETSPSYFDPQDLSIREQYRRYGKRHSPASISPLQDSSSSKLGESRRSNTALFLENIKEEVESLDYREGTPSRTYFAYKRRSPDSRVISDFDAGLYSSRRGESYSLTACKIEDDALSAEAAFSLFASLLDSARQGLISVPDLILHFEKSCRDVSESIRYGSSERHRIVEDRLMRQNAQLLLDEAASWSLLWYLYGKGN</sequence>
<dbReference type="GO" id="GO:0006406">
    <property type="term" value="P:mRNA export from nucleus"/>
    <property type="evidence" value="ECO:0007669"/>
    <property type="project" value="TreeGrafter"/>
</dbReference>
<keyword evidence="10" id="KW-1185">Reference proteome</keyword>
<evidence type="ECO:0000313" key="10">
    <source>
        <dbReference type="Proteomes" id="UP001153076"/>
    </source>
</evidence>
<evidence type="ECO:0000256" key="1">
    <source>
        <dbReference type="ARBA" id="ARBA00004567"/>
    </source>
</evidence>
<dbReference type="PANTHER" id="PTHR13003">
    <property type="entry name" value="NUP107-RELATED"/>
    <property type="match status" value="1"/>
</dbReference>
<evidence type="ECO:0000256" key="5">
    <source>
        <dbReference type="ARBA" id="ARBA00023010"/>
    </source>
</evidence>
<organism evidence="9 10">
    <name type="scientific">Carnegiea gigantea</name>
    <dbReference type="NCBI Taxonomy" id="171969"/>
    <lineage>
        <taxon>Eukaryota</taxon>
        <taxon>Viridiplantae</taxon>
        <taxon>Streptophyta</taxon>
        <taxon>Embryophyta</taxon>
        <taxon>Tracheophyta</taxon>
        <taxon>Spermatophyta</taxon>
        <taxon>Magnoliopsida</taxon>
        <taxon>eudicotyledons</taxon>
        <taxon>Gunneridae</taxon>
        <taxon>Pentapetalae</taxon>
        <taxon>Caryophyllales</taxon>
        <taxon>Cactineae</taxon>
        <taxon>Cactaceae</taxon>
        <taxon>Cactoideae</taxon>
        <taxon>Echinocereeae</taxon>
        <taxon>Carnegiea</taxon>
    </lineage>
</organism>
<proteinExistence type="predicted"/>
<keyword evidence="7" id="KW-0539">Nucleus</keyword>
<evidence type="ECO:0000256" key="7">
    <source>
        <dbReference type="ARBA" id="ARBA00023242"/>
    </source>
</evidence>
<dbReference type="GO" id="GO:0000973">
    <property type="term" value="P:post-transcriptional tethering of RNA polymerase II gene DNA at nuclear periphery"/>
    <property type="evidence" value="ECO:0007669"/>
    <property type="project" value="TreeGrafter"/>
</dbReference>
<comment type="subcellular location">
    <subcellularLocation>
        <location evidence="1">Nucleus</location>
        <location evidence="1">Nuclear pore complex</location>
    </subcellularLocation>
</comment>
<evidence type="ECO:0000313" key="9">
    <source>
        <dbReference type="EMBL" id="KAJ8441143.1"/>
    </source>
</evidence>
<protein>
    <submittedName>
        <fullName evidence="9">Uncharacterized protein</fullName>
    </submittedName>
</protein>
<dbReference type="InterPro" id="IPR007252">
    <property type="entry name" value="Nup84/Nup107"/>
</dbReference>
<evidence type="ECO:0000256" key="3">
    <source>
        <dbReference type="ARBA" id="ARBA00022816"/>
    </source>
</evidence>
<evidence type="ECO:0000256" key="8">
    <source>
        <dbReference type="SAM" id="MobiDB-lite"/>
    </source>
</evidence>
<reference evidence="9" key="1">
    <citation type="submission" date="2022-04" db="EMBL/GenBank/DDBJ databases">
        <title>Carnegiea gigantea Genome sequencing and assembly v2.</title>
        <authorList>
            <person name="Copetti D."/>
            <person name="Sanderson M.J."/>
            <person name="Burquez A."/>
            <person name="Wojciechowski M.F."/>
        </authorList>
    </citation>
    <scope>NUCLEOTIDE SEQUENCE</scope>
    <source>
        <strain evidence="9">SGP5-SGP5p</strain>
        <tissue evidence="9">Aerial part</tissue>
    </source>
</reference>
<evidence type="ECO:0000256" key="6">
    <source>
        <dbReference type="ARBA" id="ARBA00023132"/>
    </source>
</evidence>
<comment type="caution">
    <text evidence="9">The sequence shown here is derived from an EMBL/GenBank/DDBJ whole genome shotgun (WGS) entry which is preliminary data.</text>
</comment>
<feature type="region of interest" description="Disordered" evidence="8">
    <location>
        <begin position="22"/>
        <end position="49"/>
    </location>
</feature>
<keyword evidence="2" id="KW-0813">Transport</keyword>
<dbReference type="PANTHER" id="PTHR13003:SF2">
    <property type="entry name" value="NUCLEAR PORE COMPLEX PROTEIN NUP107"/>
    <property type="match status" value="1"/>
</dbReference>
<name>A0A9Q1KD28_9CARY</name>
<keyword evidence="4" id="KW-0653">Protein transport</keyword>
<dbReference type="OrthoDB" id="3098at2759"/>
<keyword evidence="6" id="KW-0906">Nuclear pore complex</keyword>
<dbReference type="AlphaFoldDB" id="A0A9Q1KD28"/>
<dbReference type="GO" id="GO:0006606">
    <property type="term" value="P:protein import into nucleus"/>
    <property type="evidence" value="ECO:0007669"/>
    <property type="project" value="TreeGrafter"/>
</dbReference>
<evidence type="ECO:0000256" key="4">
    <source>
        <dbReference type="ARBA" id="ARBA00022927"/>
    </source>
</evidence>
<keyword evidence="5" id="KW-0811">Translocation</keyword>
<dbReference type="Proteomes" id="UP001153076">
    <property type="component" value="Unassembled WGS sequence"/>
</dbReference>
<dbReference type="EMBL" id="JAKOGI010000175">
    <property type="protein sequence ID" value="KAJ8441143.1"/>
    <property type="molecule type" value="Genomic_DNA"/>
</dbReference>